<evidence type="ECO:0000256" key="3">
    <source>
        <dbReference type="ARBA" id="ARBA00023163"/>
    </source>
</evidence>
<dbReference type="PROSITE" id="PS50977">
    <property type="entry name" value="HTH_TETR_2"/>
    <property type="match status" value="1"/>
</dbReference>
<dbReference type="PANTHER" id="PTHR30055:SF234">
    <property type="entry name" value="HTH-TYPE TRANSCRIPTIONAL REGULATOR BETI"/>
    <property type="match status" value="1"/>
</dbReference>
<dbReference type="OrthoDB" id="4541465at2"/>
<dbReference type="Pfam" id="PF00440">
    <property type="entry name" value="TetR_N"/>
    <property type="match status" value="1"/>
</dbReference>
<dbReference type="AlphaFoldDB" id="A0A4Q9KN16"/>
<keyword evidence="1" id="KW-0805">Transcription regulation</keyword>
<dbReference type="PANTHER" id="PTHR30055">
    <property type="entry name" value="HTH-TYPE TRANSCRIPTIONAL REGULATOR RUTR"/>
    <property type="match status" value="1"/>
</dbReference>
<dbReference type="InterPro" id="IPR036271">
    <property type="entry name" value="Tet_transcr_reg_TetR-rel_C_sf"/>
</dbReference>
<feature type="domain" description="HTH tetR-type" evidence="5">
    <location>
        <begin position="14"/>
        <end position="74"/>
    </location>
</feature>
<keyword evidence="2 4" id="KW-0238">DNA-binding</keyword>
<dbReference type="GO" id="GO:0003700">
    <property type="term" value="F:DNA-binding transcription factor activity"/>
    <property type="evidence" value="ECO:0007669"/>
    <property type="project" value="TreeGrafter"/>
</dbReference>
<dbReference type="InterPro" id="IPR050109">
    <property type="entry name" value="HTH-type_TetR-like_transc_reg"/>
</dbReference>
<dbReference type="GO" id="GO:0000976">
    <property type="term" value="F:transcription cis-regulatory region binding"/>
    <property type="evidence" value="ECO:0007669"/>
    <property type="project" value="TreeGrafter"/>
</dbReference>
<keyword evidence="3" id="KW-0804">Transcription</keyword>
<dbReference type="SUPFAM" id="SSF46689">
    <property type="entry name" value="Homeodomain-like"/>
    <property type="match status" value="1"/>
</dbReference>
<protein>
    <submittedName>
        <fullName evidence="6">TetR/AcrR family transcriptional regulator</fullName>
    </submittedName>
</protein>
<dbReference type="RefSeq" id="WP_131171091.1">
    <property type="nucleotide sequence ID" value="NZ_FXTL01000002.1"/>
</dbReference>
<comment type="caution">
    <text evidence="6">The sequence shown here is derived from an EMBL/GenBank/DDBJ whole genome shotgun (WGS) entry which is preliminary data.</text>
</comment>
<accession>A0A4Q9KN16</accession>
<dbReference type="SUPFAM" id="SSF48498">
    <property type="entry name" value="Tetracyclin repressor-like, C-terminal domain"/>
    <property type="match status" value="1"/>
</dbReference>
<proteinExistence type="predicted"/>
<dbReference type="PRINTS" id="PR00455">
    <property type="entry name" value="HTHTETR"/>
</dbReference>
<sequence length="204" mass="21601">MAAASPSEQTGQRRSKRDAIVEAAARLIRAEGVHAASISELIRASDASAGTIYHHFANKNDIVAAVAQAAVVDPLERMLSQREATGASPGQLLRMIVGAVMGGDVESALIVQLWAGSSRDPHLKEIVRSRMAAVHEGLTRELAAWLRLQGEPNADARAIHLAHVTMGQAMGLLAERTILTDLDRDAYLDEAARLLDAAASVAAS</sequence>
<gene>
    <name evidence="6" type="ORF">ET996_03115</name>
</gene>
<evidence type="ECO:0000256" key="4">
    <source>
        <dbReference type="PROSITE-ProRule" id="PRU00335"/>
    </source>
</evidence>
<reference evidence="6 7" key="1">
    <citation type="submission" date="2019-01" db="EMBL/GenBank/DDBJ databases">
        <title>Lactibacter flavus gen. nov., sp. nov., a novel bacterium of the family Propionibacteriaceae isolated from raw milk and dairy products.</title>
        <authorList>
            <person name="Huptas C."/>
            <person name="Wenning M."/>
            <person name="Breitenwieser F."/>
            <person name="Doll E."/>
            <person name="Von Neubeck M."/>
            <person name="Busse H.-J."/>
            <person name="Scherer S."/>
        </authorList>
    </citation>
    <scope>NUCLEOTIDE SEQUENCE [LARGE SCALE GENOMIC DNA]</scope>
    <source>
        <strain evidence="6 7">DSM 22130</strain>
    </source>
</reference>
<keyword evidence="7" id="KW-1185">Reference proteome</keyword>
<evidence type="ECO:0000256" key="1">
    <source>
        <dbReference type="ARBA" id="ARBA00023015"/>
    </source>
</evidence>
<dbReference type="Gene3D" id="1.10.357.10">
    <property type="entry name" value="Tetracycline Repressor, domain 2"/>
    <property type="match status" value="1"/>
</dbReference>
<dbReference type="InterPro" id="IPR009057">
    <property type="entry name" value="Homeodomain-like_sf"/>
</dbReference>
<dbReference type="Proteomes" id="UP000291933">
    <property type="component" value="Unassembled WGS sequence"/>
</dbReference>
<evidence type="ECO:0000256" key="2">
    <source>
        <dbReference type="ARBA" id="ARBA00023125"/>
    </source>
</evidence>
<organism evidence="6 7">
    <name type="scientific">Propioniciclava tarda</name>
    <dbReference type="NCBI Taxonomy" id="433330"/>
    <lineage>
        <taxon>Bacteria</taxon>
        <taxon>Bacillati</taxon>
        <taxon>Actinomycetota</taxon>
        <taxon>Actinomycetes</taxon>
        <taxon>Propionibacteriales</taxon>
        <taxon>Propionibacteriaceae</taxon>
        <taxon>Propioniciclava</taxon>
    </lineage>
</organism>
<dbReference type="PROSITE" id="PS01081">
    <property type="entry name" value="HTH_TETR_1"/>
    <property type="match status" value="1"/>
</dbReference>
<evidence type="ECO:0000313" key="6">
    <source>
        <dbReference type="EMBL" id="TBT95976.1"/>
    </source>
</evidence>
<dbReference type="InterPro" id="IPR023772">
    <property type="entry name" value="DNA-bd_HTH_TetR-type_CS"/>
</dbReference>
<dbReference type="InterPro" id="IPR001647">
    <property type="entry name" value="HTH_TetR"/>
</dbReference>
<dbReference type="EMBL" id="SDMR01000002">
    <property type="protein sequence ID" value="TBT95976.1"/>
    <property type="molecule type" value="Genomic_DNA"/>
</dbReference>
<name>A0A4Q9KN16_PROTD</name>
<evidence type="ECO:0000259" key="5">
    <source>
        <dbReference type="PROSITE" id="PS50977"/>
    </source>
</evidence>
<evidence type="ECO:0000313" key="7">
    <source>
        <dbReference type="Proteomes" id="UP000291933"/>
    </source>
</evidence>
<feature type="DNA-binding region" description="H-T-H motif" evidence="4">
    <location>
        <begin position="37"/>
        <end position="56"/>
    </location>
</feature>